<dbReference type="PANTHER" id="PTHR45777:SF2">
    <property type="entry name" value="METHIONINE AMINOPEPTIDASE 2"/>
    <property type="match status" value="1"/>
</dbReference>
<dbReference type="PANTHER" id="PTHR45777">
    <property type="entry name" value="METHIONINE AMINOPEPTIDASE 2"/>
    <property type="match status" value="1"/>
</dbReference>
<organism evidence="4 5">
    <name type="scientific">Rosa chinensis</name>
    <name type="common">China rose</name>
    <dbReference type="NCBI Taxonomy" id="74649"/>
    <lineage>
        <taxon>Eukaryota</taxon>
        <taxon>Viridiplantae</taxon>
        <taxon>Streptophyta</taxon>
        <taxon>Embryophyta</taxon>
        <taxon>Tracheophyta</taxon>
        <taxon>Spermatophyta</taxon>
        <taxon>Magnoliopsida</taxon>
        <taxon>eudicotyledons</taxon>
        <taxon>Gunneridae</taxon>
        <taxon>Pentapetalae</taxon>
        <taxon>rosids</taxon>
        <taxon>fabids</taxon>
        <taxon>Rosales</taxon>
        <taxon>Rosaceae</taxon>
        <taxon>Rosoideae</taxon>
        <taxon>Rosoideae incertae sedis</taxon>
        <taxon>Rosa</taxon>
    </lineage>
</organism>
<dbReference type="InterPro" id="IPR036005">
    <property type="entry name" value="Creatinase/aminopeptidase-like"/>
</dbReference>
<evidence type="ECO:0000256" key="1">
    <source>
        <dbReference type="ARBA" id="ARBA00022438"/>
    </source>
</evidence>
<dbReference type="EC" id="3.4.11.18" evidence="4"/>
<evidence type="ECO:0000256" key="2">
    <source>
        <dbReference type="ARBA" id="ARBA00022670"/>
    </source>
</evidence>
<dbReference type="GO" id="GO:0006508">
    <property type="term" value="P:proteolysis"/>
    <property type="evidence" value="ECO:0007669"/>
    <property type="project" value="UniProtKB-KW"/>
</dbReference>
<dbReference type="Gene3D" id="3.90.230.10">
    <property type="entry name" value="Creatinase/methionine aminopeptidase superfamily"/>
    <property type="match status" value="1"/>
</dbReference>
<evidence type="ECO:0000313" key="4">
    <source>
        <dbReference type="EMBL" id="PRQ46606.1"/>
    </source>
</evidence>
<dbReference type="GO" id="GO:0005737">
    <property type="term" value="C:cytoplasm"/>
    <property type="evidence" value="ECO:0007669"/>
    <property type="project" value="TreeGrafter"/>
</dbReference>
<dbReference type="Proteomes" id="UP000238479">
    <property type="component" value="Chromosome 2"/>
</dbReference>
<keyword evidence="5" id="KW-1185">Reference proteome</keyword>
<proteinExistence type="predicted"/>
<dbReference type="SUPFAM" id="SSF55920">
    <property type="entry name" value="Creatinase/aminopeptidase"/>
    <property type="match status" value="1"/>
</dbReference>
<protein>
    <submittedName>
        <fullName evidence="4">Putative methionyl aminopeptidase</fullName>
        <ecNumber evidence="4">3.4.11.18</ecNumber>
    </submittedName>
</protein>
<sequence length="124" mass="14601">MDCQCLETRKICRNQILWIAYLATKMQVVLWKFMVCSTKEVFNLWRTTSEEKRELERLEKLLYNSVRRAAEVHRQVRKYIRGILKPGMLMTDLCETLENTVRKLISENGLEAGIAFPTGCSLNW</sequence>
<gene>
    <name evidence="4" type="ORF">RchiOBHm_Chr2g0090851</name>
</gene>
<accession>A0A2P6RJJ1</accession>
<comment type="caution">
    <text evidence="4">The sequence shown here is derived from an EMBL/GenBank/DDBJ whole genome shotgun (WGS) entry which is preliminary data.</text>
</comment>
<dbReference type="STRING" id="74649.A0A2P6RJJ1"/>
<dbReference type="EMBL" id="PDCK01000040">
    <property type="protein sequence ID" value="PRQ46606.1"/>
    <property type="molecule type" value="Genomic_DNA"/>
</dbReference>
<dbReference type="GO" id="GO:0004239">
    <property type="term" value="F:initiator methionyl aminopeptidase activity"/>
    <property type="evidence" value="ECO:0007669"/>
    <property type="project" value="UniProtKB-EC"/>
</dbReference>
<dbReference type="InterPro" id="IPR050247">
    <property type="entry name" value="Met_Aminopeptidase_Type2"/>
</dbReference>
<name>A0A2P6RJJ1_ROSCH</name>
<keyword evidence="1 4" id="KW-0031">Aminopeptidase</keyword>
<evidence type="ECO:0000256" key="3">
    <source>
        <dbReference type="ARBA" id="ARBA00022801"/>
    </source>
</evidence>
<evidence type="ECO:0000313" key="5">
    <source>
        <dbReference type="Proteomes" id="UP000238479"/>
    </source>
</evidence>
<dbReference type="AlphaFoldDB" id="A0A2P6RJJ1"/>
<reference evidence="4 5" key="1">
    <citation type="journal article" date="2018" name="Nat. Genet.">
        <title>The Rosa genome provides new insights in the design of modern roses.</title>
        <authorList>
            <person name="Bendahmane M."/>
        </authorList>
    </citation>
    <scope>NUCLEOTIDE SEQUENCE [LARGE SCALE GENOMIC DNA]</scope>
    <source>
        <strain evidence="5">cv. Old Blush</strain>
    </source>
</reference>
<keyword evidence="3 4" id="KW-0378">Hydrolase</keyword>
<dbReference type="Gramene" id="PRQ46606">
    <property type="protein sequence ID" value="PRQ46606"/>
    <property type="gene ID" value="RchiOBHm_Chr2g0090851"/>
</dbReference>
<keyword evidence="2" id="KW-0645">Protease</keyword>
<dbReference type="GO" id="GO:0008235">
    <property type="term" value="F:metalloexopeptidase activity"/>
    <property type="evidence" value="ECO:0007669"/>
    <property type="project" value="TreeGrafter"/>
</dbReference>